<protein>
    <submittedName>
        <fullName evidence="2">Beta-glucosidase 22</fullName>
    </submittedName>
</protein>
<feature type="non-terminal residue" evidence="2">
    <location>
        <position position="166"/>
    </location>
</feature>
<dbReference type="Proteomes" id="UP000054783">
    <property type="component" value="Unassembled WGS sequence"/>
</dbReference>
<reference evidence="2 3" key="1">
    <citation type="submission" date="2015-01" db="EMBL/GenBank/DDBJ databases">
        <title>Evolution of Trichinella species and genotypes.</title>
        <authorList>
            <person name="Korhonen P.K."/>
            <person name="Edoardo P."/>
            <person name="Giuseppe L.R."/>
            <person name="Gasser R.B."/>
        </authorList>
    </citation>
    <scope>NUCLEOTIDE SEQUENCE [LARGE SCALE GENOMIC DNA]</scope>
    <source>
        <strain evidence="2">ISS2496</strain>
    </source>
</reference>
<evidence type="ECO:0000313" key="3">
    <source>
        <dbReference type="Proteomes" id="UP000054783"/>
    </source>
</evidence>
<accession>A0A0V0YY50</accession>
<evidence type="ECO:0000313" key="2">
    <source>
        <dbReference type="EMBL" id="KRY05035.1"/>
    </source>
</evidence>
<dbReference type="InterPro" id="IPR017853">
    <property type="entry name" value="GH"/>
</dbReference>
<dbReference type="Pfam" id="PF00232">
    <property type="entry name" value="Glyco_hydro_1"/>
    <property type="match status" value="1"/>
</dbReference>
<organism evidence="2 3">
    <name type="scientific">Trichinella patagoniensis</name>
    <dbReference type="NCBI Taxonomy" id="990121"/>
    <lineage>
        <taxon>Eukaryota</taxon>
        <taxon>Metazoa</taxon>
        <taxon>Ecdysozoa</taxon>
        <taxon>Nematoda</taxon>
        <taxon>Enoplea</taxon>
        <taxon>Dorylaimia</taxon>
        <taxon>Trichinellida</taxon>
        <taxon>Trichinellidae</taxon>
        <taxon>Trichinella</taxon>
    </lineage>
</organism>
<gene>
    <name evidence="2" type="primary">BGLU22</name>
    <name evidence="2" type="ORF">T12_11371</name>
</gene>
<dbReference type="AlphaFoldDB" id="A0A0V0YY50"/>
<dbReference type="EMBL" id="JYDQ01001552">
    <property type="protein sequence ID" value="KRY05035.1"/>
    <property type="molecule type" value="Genomic_DNA"/>
</dbReference>
<name>A0A0V0YY50_9BILA</name>
<dbReference type="InterPro" id="IPR001360">
    <property type="entry name" value="Glyco_hydro_1"/>
</dbReference>
<dbReference type="PANTHER" id="PTHR10353">
    <property type="entry name" value="GLYCOSYL HYDROLASE"/>
    <property type="match status" value="1"/>
</dbReference>
<keyword evidence="3" id="KW-1185">Reference proteome</keyword>
<comment type="similarity">
    <text evidence="1">Belongs to the glycosyl hydrolase 1 family.</text>
</comment>
<evidence type="ECO:0000256" key="1">
    <source>
        <dbReference type="RuleBase" id="RU003690"/>
    </source>
</evidence>
<dbReference type="STRING" id="990121.A0A0V0YY50"/>
<comment type="caution">
    <text evidence="2">The sequence shown here is derived from an EMBL/GenBank/DDBJ whole genome shotgun (WGS) entry which is preliminary data.</text>
</comment>
<proteinExistence type="inferred from homology"/>
<dbReference type="Gene3D" id="3.20.20.80">
    <property type="entry name" value="Glycosidases"/>
    <property type="match status" value="1"/>
</dbReference>
<dbReference type="GO" id="GO:0008422">
    <property type="term" value="F:beta-glucosidase activity"/>
    <property type="evidence" value="ECO:0007669"/>
    <property type="project" value="TreeGrafter"/>
</dbReference>
<dbReference type="GO" id="GO:0005975">
    <property type="term" value="P:carbohydrate metabolic process"/>
    <property type="evidence" value="ECO:0007669"/>
    <property type="project" value="InterPro"/>
</dbReference>
<dbReference type="SUPFAM" id="SSF51445">
    <property type="entry name" value="(Trans)glycosidases"/>
    <property type="match status" value="1"/>
</dbReference>
<sequence>MAGYDRGIFAPGRCSYPFGMNCKAGNSTTEPYIVVHNSLLAHSQVVKLYKDTYQAIQKGWIGMNVYTIWYYPLTNSSADIEAAQRVRDFMIGWIIEPLVFGDYPMIMKKNAGSRLPSFTQKESEQVKGSFDFISLNHYTSSYVADNSEISYTDLRDYNKDMFAKTR</sequence>
<dbReference type="PANTHER" id="PTHR10353:SF29">
    <property type="entry name" value="BETA-GLUCOSIDASE 11"/>
    <property type="match status" value="1"/>
</dbReference>